<sequence length="183" mass="21251">TIILLVANGEFKVRQQLLVQVLCLLFPFQLRICEALVGLISRTHFEQSDPETLPIQLLQDPDNTSAKVLAHYGQMIMSHKFRRYDYGFLENVRNYNSFTPPLYNLTKIKIPVYLIAGRGDILARPENVITLHKALSNEANRFPIFFVDNDKFTHMDFLWAKDVVPLCYEHVLNFINSNYHVLP</sequence>
<dbReference type="AlphaFoldDB" id="A0A8K0GLI9"/>
<feature type="non-terminal residue" evidence="1">
    <location>
        <position position="1"/>
    </location>
</feature>
<organism evidence="1 2">
    <name type="scientific">Ignelater luminosus</name>
    <name type="common">Cucubano</name>
    <name type="synonym">Pyrophorus luminosus</name>
    <dbReference type="NCBI Taxonomy" id="2038154"/>
    <lineage>
        <taxon>Eukaryota</taxon>
        <taxon>Metazoa</taxon>
        <taxon>Ecdysozoa</taxon>
        <taxon>Arthropoda</taxon>
        <taxon>Hexapoda</taxon>
        <taxon>Insecta</taxon>
        <taxon>Pterygota</taxon>
        <taxon>Neoptera</taxon>
        <taxon>Endopterygota</taxon>
        <taxon>Coleoptera</taxon>
        <taxon>Polyphaga</taxon>
        <taxon>Elateriformia</taxon>
        <taxon>Elateroidea</taxon>
        <taxon>Elateridae</taxon>
        <taxon>Agrypninae</taxon>
        <taxon>Pyrophorini</taxon>
        <taxon>Ignelater</taxon>
    </lineage>
</organism>
<evidence type="ECO:0008006" key="3">
    <source>
        <dbReference type="Google" id="ProtNLM"/>
    </source>
</evidence>
<evidence type="ECO:0000313" key="1">
    <source>
        <dbReference type="EMBL" id="KAF2906027.1"/>
    </source>
</evidence>
<dbReference type="SUPFAM" id="SSF53474">
    <property type="entry name" value="alpha/beta-Hydrolases"/>
    <property type="match status" value="1"/>
</dbReference>
<proteinExistence type="predicted"/>
<dbReference type="Proteomes" id="UP000801492">
    <property type="component" value="Unassembled WGS sequence"/>
</dbReference>
<evidence type="ECO:0000313" key="2">
    <source>
        <dbReference type="Proteomes" id="UP000801492"/>
    </source>
</evidence>
<dbReference type="InterPro" id="IPR029058">
    <property type="entry name" value="AB_hydrolase_fold"/>
</dbReference>
<protein>
    <recommendedName>
        <fullName evidence="3">Gastric triacylglycerol lipase</fullName>
    </recommendedName>
</protein>
<comment type="caution">
    <text evidence="1">The sequence shown here is derived from an EMBL/GenBank/DDBJ whole genome shotgun (WGS) entry which is preliminary data.</text>
</comment>
<dbReference type="OrthoDB" id="9974421at2759"/>
<accession>A0A8K0GLI9</accession>
<dbReference type="EMBL" id="VTPC01000062">
    <property type="protein sequence ID" value="KAF2906027.1"/>
    <property type="molecule type" value="Genomic_DNA"/>
</dbReference>
<gene>
    <name evidence="1" type="ORF">ILUMI_00149</name>
</gene>
<dbReference type="PANTHER" id="PTHR11005">
    <property type="entry name" value="LYSOSOMAL ACID LIPASE-RELATED"/>
    <property type="match status" value="1"/>
</dbReference>
<reference evidence="1" key="1">
    <citation type="submission" date="2019-08" db="EMBL/GenBank/DDBJ databases">
        <title>The genome of the North American firefly Photinus pyralis.</title>
        <authorList>
            <consortium name="Photinus pyralis genome working group"/>
            <person name="Fallon T.R."/>
            <person name="Sander Lower S.E."/>
            <person name="Weng J.-K."/>
        </authorList>
    </citation>
    <scope>NUCLEOTIDE SEQUENCE</scope>
    <source>
        <strain evidence="1">TRF0915ILg1</strain>
        <tissue evidence="1">Whole body</tissue>
    </source>
</reference>
<keyword evidence="2" id="KW-1185">Reference proteome</keyword>
<name>A0A8K0GLI9_IGNLU</name>
<dbReference type="Gene3D" id="3.40.50.1820">
    <property type="entry name" value="alpha/beta hydrolase"/>
    <property type="match status" value="1"/>
</dbReference>